<reference evidence="2" key="1">
    <citation type="journal article" date="2020" name="Nat. Commun.">
        <title>Genome sequence of the cluster root forming white lupin.</title>
        <authorList>
            <person name="Hufnagel B."/>
            <person name="Marques A."/>
            <person name="Soriano A."/>
            <person name="Marques L."/>
            <person name="Divol F."/>
            <person name="Doumas P."/>
            <person name="Sallet E."/>
            <person name="Mancinotti D."/>
            <person name="Carrere S."/>
            <person name="Marande W."/>
            <person name="Arribat S."/>
            <person name="Keller J."/>
            <person name="Huneau C."/>
            <person name="Blein T."/>
            <person name="Aime D."/>
            <person name="Laguerre M."/>
            <person name="Taylor J."/>
            <person name="Schubert V."/>
            <person name="Nelson M."/>
            <person name="Geu-Flores F."/>
            <person name="Crespi M."/>
            <person name="Gallardo-Guerrero K."/>
            <person name="Delaux P.-M."/>
            <person name="Salse J."/>
            <person name="Berges H."/>
            <person name="Guyot R."/>
            <person name="Gouzy J."/>
            <person name="Peret B."/>
        </authorList>
    </citation>
    <scope>NUCLEOTIDE SEQUENCE [LARGE SCALE GENOMIC DNA]</scope>
    <source>
        <strain evidence="2">cv. Amiga</strain>
    </source>
</reference>
<evidence type="ECO:0000313" key="2">
    <source>
        <dbReference type="Proteomes" id="UP000447434"/>
    </source>
</evidence>
<keyword evidence="2" id="KW-1185">Reference proteome</keyword>
<dbReference type="EMBL" id="WOCE01000005">
    <property type="protein sequence ID" value="KAE9614290.1"/>
    <property type="molecule type" value="Genomic_DNA"/>
</dbReference>
<gene>
    <name evidence="1" type="ORF">Lalb_Chr05g0226351</name>
</gene>
<sequence>MSWEKYVVDFYFPFCNNFLKFAGLMTVIVDAVIARRCMNVRQCPCKPGCDAQCINNYCYCICTQTEVHT</sequence>
<comment type="caution">
    <text evidence="1">The sequence shown here is derived from an EMBL/GenBank/DDBJ whole genome shotgun (WGS) entry which is preliminary data.</text>
</comment>
<dbReference type="Proteomes" id="UP000447434">
    <property type="component" value="Chromosome 5"/>
</dbReference>
<evidence type="ECO:0000313" key="1">
    <source>
        <dbReference type="EMBL" id="KAE9614290.1"/>
    </source>
</evidence>
<organism evidence="1 2">
    <name type="scientific">Lupinus albus</name>
    <name type="common">White lupine</name>
    <name type="synonym">Lupinus termis</name>
    <dbReference type="NCBI Taxonomy" id="3870"/>
    <lineage>
        <taxon>Eukaryota</taxon>
        <taxon>Viridiplantae</taxon>
        <taxon>Streptophyta</taxon>
        <taxon>Embryophyta</taxon>
        <taxon>Tracheophyta</taxon>
        <taxon>Spermatophyta</taxon>
        <taxon>Magnoliopsida</taxon>
        <taxon>eudicotyledons</taxon>
        <taxon>Gunneridae</taxon>
        <taxon>Pentapetalae</taxon>
        <taxon>rosids</taxon>
        <taxon>fabids</taxon>
        <taxon>Fabales</taxon>
        <taxon>Fabaceae</taxon>
        <taxon>Papilionoideae</taxon>
        <taxon>50 kb inversion clade</taxon>
        <taxon>genistoids sensu lato</taxon>
        <taxon>core genistoids</taxon>
        <taxon>Genisteae</taxon>
        <taxon>Lupinus</taxon>
    </lineage>
</organism>
<protein>
    <recommendedName>
        <fullName evidence="3">Late nodulin</fullName>
    </recommendedName>
</protein>
<evidence type="ECO:0008006" key="3">
    <source>
        <dbReference type="Google" id="ProtNLM"/>
    </source>
</evidence>
<name>A0A6A4QK03_LUPAL</name>
<dbReference type="AlphaFoldDB" id="A0A6A4QK03"/>
<proteinExistence type="predicted"/>
<accession>A0A6A4QK03</accession>